<keyword evidence="2" id="KW-1133">Transmembrane helix</keyword>
<evidence type="ECO:0000313" key="3">
    <source>
        <dbReference type="EMBL" id="KAL3228501.1"/>
    </source>
</evidence>
<dbReference type="Proteomes" id="UP001623330">
    <property type="component" value="Unassembled WGS sequence"/>
</dbReference>
<organism evidence="3 4">
    <name type="scientific">Nakaseomyces bracarensis</name>
    <dbReference type="NCBI Taxonomy" id="273131"/>
    <lineage>
        <taxon>Eukaryota</taxon>
        <taxon>Fungi</taxon>
        <taxon>Dikarya</taxon>
        <taxon>Ascomycota</taxon>
        <taxon>Saccharomycotina</taxon>
        <taxon>Saccharomycetes</taxon>
        <taxon>Saccharomycetales</taxon>
        <taxon>Saccharomycetaceae</taxon>
        <taxon>Nakaseomyces</taxon>
    </lineage>
</organism>
<reference evidence="3 4" key="1">
    <citation type="submission" date="2024-05" db="EMBL/GenBank/DDBJ databases">
        <title>Long read based assembly of the Candida bracarensis genome reveals expanded adhesin content.</title>
        <authorList>
            <person name="Marcet-Houben M."/>
            <person name="Ksiezopolska E."/>
            <person name="Gabaldon T."/>
        </authorList>
    </citation>
    <scope>NUCLEOTIDE SEQUENCE [LARGE SCALE GENOMIC DNA]</scope>
    <source>
        <strain evidence="3 4">CBM6</strain>
    </source>
</reference>
<dbReference type="EMBL" id="JBEVYD010000013">
    <property type="protein sequence ID" value="KAL3228501.1"/>
    <property type="molecule type" value="Genomic_DNA"/>
</dbReference>
<protein>
    <submittedName>
        <fullName evidence="3">Glucose-signaling factor 2</fullName>
    </submittedName>
</protein>
<proteinExistence type="predicted"/>
<sequence length="381" mass="44696">MEIYVRLNDDIEHDYAFQVNKEDTINSKIKKIFQSDLSKIMVLRPSIFHEYRPSSYKKSDHPGFLTNGGCLIFDYDANEKEYLKDLDEEKPLFEQLWPGQLIVPQWKLAKKTVVLFALLMIGWLYTDLPDCISPTPGICLTNQLSRLILPLVRQFEMHELAAKLESEIQPNFSSIEAQWVFFAFHIFKIICITTFFYLGIANPITFNPIRLWYLRNELDIHNPKFKNMLKVIGWIGARKATYDAYQTNFFNYMIDKYGGQVKAYRAGIIKQVASPGVKLHEGEGFQTPLKDRFTASTFKEMEENERFILSEEYFVELENNLKENLDKCNGDIGNMNMEIRRFRRFGIYEPNEKMSDLFKARRARADREKAESAKEESKKTK</sequence>
<gene>
    <name evidence="3" type="ORF">RNJ44_02446</name>
</gene>
<evidence type="ECO:0000256" key="2">
    <source>
        <dbReference type="SAM" id="Phobius"/>
    </source>
</evidence>
<evidence type="ECO:0000256" key="1">
    <source>
        <dbReference type="SAM" id="MobiDB-lite"/>
    </source>
</evidence>
<comment type="caution">
    <text evidence="3">The sequence shown here is derived from an EMBL/GenBank/DDBJ whole genome shotgun (WGS) entry which is preliminary data.</text>
</comment>
<feature type="transmembrane region" description="Helical" evidence="2">
    <location>
        <begin position="179"/>
        <end position="200"/>
    </location>
</feature>
<dbReference type="Pfam" id="PF11055">
    <property type="entry name" value="Gsf2"/>
    <property type="match status" value="1"/>
</dbReference>
<keyword evidence="2" id="KW-0472">Membrane</keyword>
<keyword evidence="2" id="KW-0812">Transmembrane</keyword>
<name>A0ABR4NLQ1_9SACH</name>
<feature type="region of interest" description="Disordered" evidence="1">
    <location>
        <begin position="359"/>
        <end position="381"/>
    </location>
</feature>
<evidence type="ECO:0000313" key="4">
    <source>
        <dbReference type="Proteomes" id="UP001623330"/>
    </source>
</evidence>
<dbReference type="InterPro" id="IPR022757">
    <property type="entry name" value="Gsf2"/>
</dbReference>
<accession>A0ABR4NLQ1</accession>
<keyword evidence="4" id="KW-1185">Reference proteome</keyword>